<sequence>MTDRRVTSACIVGGGTAGWMTAAALANRLAGLGVRVRLIESEEIGTVGVGEATLPHIRAFNATLGIAEPELMRATEATYKLGIEFCDWGRIGDRYIHPFGNYGPEEDGIPFYHQWLRLRAMGDAGRLDDYSYPVIAAEQNRFRHPASEPGRVESSFGYAYQFDASLYAAFLRRYAETRGVERIEGKVVDVALDGEGGFVRDVTLADGRTIGAELFIDCSGFRGLLIEGALQSGYDDWSRWLPCDRAVAVPTESRGPLGPYTRATARTAGWQWRIPLQHRVGNGHVYCSDFISDDEAERQLVDHLDAPMQANPRRLRFTTGRRRDFWKRNVVAIGLASGFLEPLESTSIHLIQDGITELLALFPDRDFAAEDIDEYNRRMALHFERVRDFLLLHYVATERDDSPMWRHFRALTLPDSLAHKIDTWRTRGYVVPYQFGLFLPPSWVAVMLGQRLMPGAYDPRVEMIAPDALAAQAAALRAEVAGAVQATPDHADYIRRSPAAAGLAA</sequence>
<dbReference type="SUPFAM" id="SSF51905">
    <property type="entry name" value="FAD/NAD(P)-binding domain"/>
    <property type="match status" value="1"/>
</dbReference>
<dbReference type="Gene3D" id="3.50.50.60">
    <property type="entry name" value="FAD/NAD(P)-binding domain"/>
    <property type="match status" value="1"/>
</dbReference>
<dbReference type="InterPro" id="IPR050816">
    <property type="entry name" value="Flavin-dep_Halogenase_NPB"/>
</dbReference>
<reference evidence="2" key="1">
    <citation type="submission" date="2016-01" db="EMBL/GenBank/DDBJ databases">
        <title>Draft genome of Chromobacterium sp. F49.</title>
        <authorList>
            <person name="Hong K.W."/>
        </authorList>
    </citation>
    <scope>NUCLEOTIDE SEQUENCE [LARGE SCALE GENOMIC DNA]</scope>
    <source>
        <strain evidence="2">CN3</strain>
    </source>
</reference>
<dbReference type="Pfam" id="PF04820">
    <property type="entry name" value="Trp_halogenase"/>
    <property type="match status" value="1"/>
</dbReference>
<dbReference type="InterPro" id="IPR006905">
    <property type="entry name" value="Flavin_halogenase"/>
</dbReference>
<gene>
    <name evidence="1" type="ORF">AVT10_08240</name>
</gene>
<comment type="caution">
    <text evidence="1">The sequence shown here is derived from an EMBL/GenBank/DDBJ whole genome shotgun (WGS) entry which is preliminary data.</text>
</comment>
<dbReference type="PIRSF" id="PIRSF011396">
    <property type="entry name" value="Trp_halogenase"/>
    <property type="match status" value="1"/>
</dbReference>
<dbReference type="InterPro" id="IPR036188">
    <property type="entry name" value="FAD/NAD-bd_sf"/>
</dbReference>
<accession>A0ABR5Y985</accession>
<dbReference type="PANTHER" id="PTHR43747">
    <property type="entry name" value="FAD-BINDING PROTEIN"/>
    <property type="match status" value="1"/>
</dbReference>
<proteinExistence type="predicted"/>
<dbReference type="InterPro" id="IPR033856">
    <property type="entry name" value="Trp_halogen"/>
</dbReference>
<name>A0ABR5Y985_9SPHN</name>
<organism evidence="1 2">
    <name type="scientific">Sphingomonas hankookensis</name>
    <dbReference type="NCBI Taxonomy" id="563996"/>
    <lineage>
        <taxon>Bacteria</taxon>
        <taxon>Pseudomonadati</taxon>
        <taxon>Pseudomonadota</taxon>
        <taxon>Alphaproteobacteria</taxon>
        <taxon>Sphingomonadales</taxon>
        <taxon>Sphingomonadaceae</taxon>
        <taxon>Sphingomonas</taxon>
    </lineage>
</organism>
<protein>
    <submittedName>
        <fullName evidence="1">Tryptophan halogenase</fullName>
    </submittedName>
</protein>
<dbReference type="Proteomes" id="UP000076609">
    <property type="component" value="Unassembled WGS sequence"/>
</dbReference>
<dbReference type="RefSeq" id="WP_066694296.1">
    <property type="nucleotide sequence ID" value="NZ_LQQO01000063.1"/>
</dbReference>
<keyword evidence="2" id="KW-1185">Reference proteome</keyword>
<evidence type="ECO:0000313" key="2">
    <source>
        <dbReference type="Proteomes" id="UP000076609"/>
    </source>
</evidence>
<evidence type="ECO:0000313" key="1">
    <source>
        <dbReference type="EMBL" id="KZE08539.1"/>
    </source>
</evidence>
<dbReference type="EMBL" id="LQQO01000063">
    <property type="protein sequence ID" value="KZE08539.1"/>
    <property type="molecule type" value="Genomic_DNA"/>
</dbReference>
<dbReference type="PANTHER" id="PTHR43747:SF4">
    <property type="entry name" value="FLAVIN-DEPENDENT TRYPTOPHAN HALOGENASE"/>
    <property type="match status" value="1"/>
</dbReference>